<evidence type="ECO:0000256" key="6">
    <source>
        <dbReference type="ARBA" id="ARBA00022777"/>
    </source>
</evidence>
<name>A0A8H6BTL6_CANAX</name>
<comment type="catalytic activity">
    <reaction evidence="8">
        <text>L-threonyl-[protein] + ATP = O-phospho-L-threonyl-[protein] + ADP + H(+)</text>
        <dbReference type="Rhea" id="RHEA:46608"/>
        <dbReference type="Rhea" id="RHEA-COMP:11060"/>
        <dbReference type="Rhea" id="RHEA-COMP:11605"/>
        <dbReference type="ChEBI" id="CHEBI:15378"/>
        <dbReference type="ChEBI" id="CHEBI:30013"/>
        <dbReference type="ChEBI" id="CHEBI:30616"/>
        <dbReference type="ChEBI" id="CHEBI:61977"/>
        <dbReference type="ChEBI" id="CHEBI:456216"/>
        <dbReference type="EC" id="2.7.11.1"/>
    </reaction>
</comment>
<keyword evidence="5 10" id="KW-0547">Nucleotide-binding</keyword>
<keyword evidence="3" id="KW-0723">Serine/threonine-protein kinase</keyword>
<protein>
    <recommendedName>
        <fullName evidence="2">non-specific serine/threonine protein kinase</fullName>
        <ecNumber evidence="2">2.7.11.1</ecNumber>
    </recommendedName>
</protein>
<dbReference type="InterPro" id="IPR050629">
    <property type="entry name" value="STE20/SPS1-PAK"/>
</dbReference>
<evidence type="ECO:0000259" key="12">
    <source>
        <dbReference type="PROSITE" id="PS50011"/>
    </source>
</evidence>
<evidence type="ECO:0000256" key="11">
    <source>
        <dbReference type="SAM" id="MobiDB-lite"/>
    </source>
</evidence>
<evidence type="ECO:0000256" key="8">
    <source>
        <dbReference type="ARBA" id="ARBA00047899"/>
    </source>
</evidence>
<evidence type="ECO:0000256" key="9">
    <source>
        <dbReference type="ARBA" id="ARBA00048679"/>
    </source>
</evidence>
<dbReference type="PANTHER" id="PTHR48012">
    <property type="entry name" value="STERILE20-LIKE KINASE, ISOFORM B-RELATED"/>
    <property type="match status" value="1"/>
</dbReference>
<dbReference type="Pfam" id="PF00069">
    <property type="entry name" value="Pkinase"/>
    <property type="match status" value="1"/>
</dbReference>
<reference evidence="13 14" key="1">
    <citation type="submission" date="2020-03" db="EMBL/GenBank/DDBJ databases">
        <title>FDA dAtabase for Regulatory Grade micrObial Sequences (FDA-ARGOS): Supporting development and validation of Infectious Disease Dx tests.</title>
        <authorList>
            <person name="Campos J."/>
            <person name="Goldberg B."/>
            <person name="Tallon L."/>
            <person name="Sadzewicz L."/>
            <person name="Vavikolanu K."/>
            <person name="Mehta A."/>
            <person name="Aluvathingal J."/>
            <person name="Nadendla S."/>
            <person name="Nandy P."/>
            <person name="Geyer C."/>
            <person name="Yan Y."/>
            <person name="Sichtig H."/>
        </authorList>
    </citation>
    <scope>NUCLEOTIDE SEQUENCE [LARGE SCALE GENOMIC DNA]</scope>
    <source>
        <strain evidence="13 14">FDAARGOS_656</strain>
    </source>
</reference>
<comment type="catalytic activity">
    <reaction evidence="9">
        <text>L-seryl-[protein] + ATP = O-phospho-L-seryl-[protein] + ADP + H(+)</text>
        <dbReference type="Rhea" id="RHEA:17989"/>
        <dbReference type="Rhea" id="RHEA-COMP:9863"/>
        <dbReference type="Rhea" id="RHEA-COMP:11604"/>
        <dbReference type="ChEBI" id="CHEBI:15378"/>
        <dbReference type="ChEBI" id="CHEBI:29999"/>
        <dbReference type="ChEBI" id="CHEBI:30616"/>
        <dbReference type="ChEBI" id="CHEBI:83421"/>
        <dbReference type="ChEBI" id="CHEBI:456216"/>
        <dbReference type="EC" id="2.7.11.1"/>
    </reaction>
</comment>
<dbReference type="InterPro" id="IPR011009">
    <property type="entry name" value="Kinase-like_dom_sf"/>
</dbReference>
<dbReference type="FunFam" id="1.10.510.10:FF:000499">
    <property type="entry name" value="Serine/threonine-protein kinase KIC1"/>
    <property type="match status" value="1"/>
</dbReference>
<keyword evidence="7 10" id="KW-0067">ATP-binding</keyword>
<evidence type="ECO:0000313" key="13">
    <source>
        <dbReference type="EMBL" id="KAF6061914.1"/>
    </source>
</evidence>
<feature type="domain" description="Protein kinase" evidence="12">
    <location>
        <begin position="31"/>
        <end position="305"/>
    </location>
</feature>
<dbReference type="InterPro" id="IPR000719">
    <property type="entry name" value="Prot_kinase_dom"/>
</dbReference>
<evidence type="ECO:0000256" key="5">
    <source>
        <dbReference type="ARBA" id="ARBA00022741"/>
    </source>
</evidence>
<dbReference type="SUPFAM" id="SSF56112">
    <property type="entry name" value="Protein kinase-like (PK-like)"/>
    <property type="match status" value="1"/>
</dbReference>
<evidence type="ECO:0000256" key="2">
    <source>
        <dbReference type="ARBA" id="ARBA00012513"/>
    </source>
</evidence>
<dbReference type="PROSITE" id="PS50011">
    <property type="entry name" value="PROTEIN_KINASE_DOM"/>
    <property type="match status" value="1"/>
</dbReference>
<proteinExistence type="inferred from homology"/>
<keyword evidence="6 13" id="KW-0418">Kinase</keyword>
<dbReference type="GO" id="GO:0030447">
    <property type="term" value="P:filamentous growth"/>
    <property type="evidence" value="ECO:0007669"/>
    <property type="project" value="UniProtKB-ARBA"/>
</dbReference>
<dbReference type="GO" id="GO:0005524">
    <property type="term" value="F:ATP binding"/>
    <property type="evidence" value="ECO:0007669"/>
    <property type="project" value="UniProtKB-UniRule"/>
</dbReference>
<evidence type="ECO:0000256" key="7">
    <source>
        <dbReference type="ARBA" id="ARBA00022840"/>
    </source>
</evidence>
<sequence>MVASNTHKNRQFHSIPRISSSSPSSGQSSNYVLSKCIGRGNFGDVYRAQQVSTNRLVAIKVVNLDESPDDIKQIIKEIHFLSRLRNPYIIRYIESFSQEYNMYIVMEYCGGGSCSDLLKYHKKLPEEIVGYIIHRVLLGLQYLHQEHKVHRDIKSANILLTELGQVKLGDFGVSTEITMTKMKKNTFVGTPFWMAPEVITRAKLIEGNVKNCANSNGNYNGGNTGYNEKADIWSTGITTIELVTGSPPLSQYDPLKILFDIPKKRPPSLSGIDFSDNIKSFVKHCLIKEPDKRSSATALLQHKFFKNIWKLDNGKENLEAPIEWEFTNTLIQQQKTTPRSPLLEEVDEFIDDSVAITLQMYLNKTI</sequence>
<dbReference type="EC" id="2.7.11.1" evidence="2"/>
<dbReference type="PANTHER" id="PTHR48012:SF10">
    <property type="entry name" value="FI20177P1"/>
    <property type="match status" value="1"/>
</dbReference>
<dbReference type="PROSITE" id="PS00107">
    <property type="entry name" value="PROTEIN_KINASE_ATP"/>
    <property type="match status" value="1"/>
</dbReference>
<dbReference type="AlphaFoldDB" id="A0A8H6BTL6"/>
<organism evidence="13 14">
    <name type="scientific">Candida albicans</name>
    <name type="common">Yeast</name>
    <dbReference type="NCBI Taxonomy" id="5476"/>
    <lineage>
        <taxon>Eukaryota</taxon>
        <taxon>Fungi</taxon>
        <taxon>Dikarya</taxon>
        <taxon>Ascomycota</taxon>
        <taxon>Saccharomycotina</taxon>
        <taxon>Pichiomycetes</taxon>
        <taxon>Debaryomycetaceae</taxon>
        <taxon>Candida/Lodderomyces clade</taxon>
        <taxon>Candida</taxon>
    </lineage>
</organism>
<evidence type="ECO:0000256" key="10">
    <source>
        <dbReference type="PROSITE-ProRule" id="PRU10141"/>
    </source>
</evidence>
<evidence type="ECO:0000256" key="3">
    <source>
        <dbReference type="ARBA" id="ARBA00022527"/>
    </source>
</evidence>
<evidence type="ECO:0000256" key="1">
    <source>
        <dbReference type="ARBA" id="ARBA00008874"/>
    </source>
</evidence>
<evidence type="ECO:0000256" key="4">
    <source>
        <dbReference type="ARBA" id="ARBA00022679"/>
    </source>
</evidence>
<feature type="region of interest" description="Disordered" evidence="11">
    <location>
        <begin position="1"/>
        <end position="26"/>
    </location>
</feature>
<comment type="similarity">
    <text evidence="1">Belongs to the protein kinase superfamily. STE Ser/Thr protein kinase family. STE20 subfamily.</text>
</comment>
<feature type="compositionally biased region" description="Low complexity" evidence="11">
    <location>
        <begin position="14"/>
        <end position="26"/>
    </location>
</feature>
<dbReference type="Proteomes" id="UP000536275">
    <property type="component" value="Unassembled WGS sequence"/>
</dbReference>
<comment type="caution">
    <text evidence="13">The sequence shown here is derived from an EMBL/GenBank/DDBJ whole genome shotgun (WGS) entry which is preliminary data.</text>
</comment>
<feature type="binding site" evidence="10">
    <location>
        <position position="60"/>
    </location>
    <ligand>
        <name>ATP</name>
        <dbReference type="ChEBI" id="CHEBI:30616"/>
    </ligand>
</feature>
<dbReference type="Gene3D" id="1.10.510.10">
    <property type="entry name" value="Transferase(Phosphotransferase) domain 1"/>
    <property type="match status" value="1"/>
</dbReference>
<dbReference type="SMART" id="SM00220">
    <property type="entry name" value="S_TKc"/>
    <property type="match status" value="1"/>
</dbReference>
<evidence type="ECO:0000313" key="14">
    <source>
        <dbReference type="Proteomes" id="UP000536275"/>
    </source>
</evidence>
<keyword evidence="4" id="KW-0808">Transferase</keyword>
<dbReference type="EMBL" id="JABWAD010000062">
    <property type="protein sequence ID" value="KAF6061914.1"/>
    <property type="molecule type" value="Genomic_DNA"/>
</dbReference>
<dbReference type="GO" id="GO:0005737">
    <property type="term" value="C:cytoplasm"/>
    <property type="evidence" value="ECO:0007669"/>
    <property type="project" value="TreeGrafter"/>
</dbReference>
<accession>A0A8H6BTL6</accession>
<gene>
    <name evidence="13" type="ORF">FOB64_006409</name>
</gene>
<dbReference type="GO" id="GO:0004674">
    <property type="term" value="F:protein serine/threonine kinase activity"/>
    <property type="evidence" value="ECO:0007669"/>
    <property type="project" value="UniProtKB-KW"/>
</dbReference>
<dbReference type="InterPro" id="IPR017441">
    <property type="entry name" value="Protein_kinase_ATP_BS"/>
</dbReference>